<reference evidence="2 3" key="1">
    <citation type="submission" date="2020-06" db="EMBL/GenBank/DDBJ databases">
        <authorList>
            <consortium name="Wellcome Sanger Institute Data Sharing"/>
        </authorList>
    </citation>
    <scope>NUCLEOTIDE SEQUENCE [LARGE SCALE GENOMIC DNA]</scope>
</reference>
<evidence type="ECO:0000256" key="1">
    <source>
        <dbReference type="SAM" id="MobiDB-lite"/>
    </source>
</evidence>
<organism evidence="2 3">
    <name type="scientific">Denticeps clupeoides</name>
    <name type="common">denticle herring</name>
    <dbReference type="NCBI Taxonomy" id="299321"/>
    <lineage>
        <taxon>Eukaryota</taxon>
        <taxon>Metazoa</taxon>
        <taxon>Chordata</taxon>
        <taxon>Craniata</taxon>
        <taxon>Vertebrata</taxon>
        <taxon>Euteleostomi</taxon>
        <taxon>Actinopterygii</taxon>
        <taxon>Neopterygii</taxon>
        <taxon>Teleostei</taxon>
        <taxon>Clupei</taxon>
        <taxon>Clupeiformes</taxon>
        <taxon>Denticipitoidei</taxon>
        <taxon>Denticipitidae</taxon>
        <taxon>Denticeps</taxon>
    </lineage>
</organism>
<dbReference type="Ensembl" id="ENSDCDT00010070678.1">
    <property type="protein sequence ID" value="ENSDCDP00010059945.1"/>
    <property type="gene ID" value="ENSDCDG00010033413.1"/>
</dbReference>
<dbReference type="PANTHER" id="PTHR35675:SF1">
    <property type="entry name" value="RIKEN CDNA 2810459M11 GENE"/>
    <property type="match status" value="1"/>
</dbReference>
<sequence length="241" mass="26958">QEKRLELYSAYYYFTLRLWRVLHGVGGKERVFLVSGETRCDDDGRPDPSPAVAGVTAPDPAEGAVKSASRAVDAAVVMFLINQQYVQRTPNRVCVKEILKDVKARIRHLKVRPALVGLVRSEVETGQSQALVEVLERLLRSVFRQHSHQAIWAGVFIPGNVERILAVRRHATMALISSLMTVMGFLNMGRTCGLGLKQTVHSFCCFHWFHRSFRQKCTFVLAAAPSVLVDTRKKTTNEGPA</sequence>
<name>A0AAY4EQL1_9TELE</name>
<protein>
    <submittedName>
        <fullName evidence="2">Uncharacterized protein</fullName>
    </submittedName>
</protein>
<proteinExistence type="predicted"/>
<dbReference type="PANTHER" id="PTHR35675">
    <property type="entry name" value="HYPOTHETICAL PROTEIN LOC100362216"/>
    <property type="match status" value="1"/>
</dbReference>
<accession>A0AAY4EQL1</accession>
<dbReference type="AlphaFoldDB" id="A0AAY4EQL1"/>
<feature type="region of interest" description="Disordered" evidence="1">
    <location>
        <begin position="39"/>
        <end position="59"/>
    </location>
</feature>
<evidence type="ECO:0000313" key="2">
    <source>
        <dbReference type="Ensembl" id="ENSDCDP00010059945.1"/>
    </source>
</evidence>
<reference evidence="2" key="3">
    <citation type="submission" date="2025-09" db="UniProtKB">
        <authorList>
            <consortium name="Ensembl"/>
        </authorList>
    </citation>
    <scope>IDENTIFICATION</scope>
</reference>
<dbReference type="Proteomes" id="UP000694580">
    <property type="component" value="Chromosome 13"/>
</dbReference>
<reference evidence="2" key="2">
    <citation type="submission" date="2025-08" db="UniProtKB">
        <authorList>
            <consortium name="Ensembl"/>
        </authorList>
    </citation>
    <scope>IDENTIFICATION</scope>
</reference>
<keyword evidence="3" id="KW-1185">Reference proteome</keyword>
<dbReference type="GeneTree" id="ENSGT00940000174617"/>
<evidence type="ECO:0000313" key="3">
    <source>
        <dbReference type="Proteomes" id="UP000694580"/>
    </source>
</evidence>